<reference evidence="3" key="1">
    <citation type="journal article" date="2019" name="Int. J. Syst. Evol. Microbiol.">
        <title>The Global Catalogue of Microorganisms (GCM) 10K type strain sequencing project: providing services to taxonomists for standard genome sequencing and annotation.</title>
        <authorList>
            <consortium name="The Broad Institute Genomics Platform"/>
            <consortium name="The Broad Institute Genome Sequencing Center for Infectious Disease"/>
            <person name="Wu L."/>
            <person name="Ma J."/>
        </authorList>
    </citation>
    <scope>NUCLEOTIDE SEQUENCE [LARGE SCALE GENOMIC DNA]</scope>
    <source>
        <strain evidence="3">CGMCC 1.16026</strain>
    </source>
</reference>
<feature type="chain" id="PRO_5045496835" description="UrcA family protein" evidence="1">
    <location>
        <begin position="22"/>
        <end position="142"/>
    </location>
</feature>
<evidence type="ECO:0000256" key="1">
    <source>
        <dbReference type="SAM" id="SignalP"/>
    </source>
</evidence>
<protein>
    <recommendedName>
        <fullName evidence="4">UrcA family protein</fullName>
    </recommendedName>
</protein>
<proteinExistence type="predicted"/>
<dbReference type="Proteomes" id="UP001596391">
    <property type="component" value="Unassembled WGS sequence"/>
</dbReference>
<keyword evidence="3" id="KW-1185">Reference proteome</keyword>
<dbReference type="EMBL" id="JBHSWI010000001">
    <property type="protein sequence ID" value="MFC6644928.1"/>
    <property type="molecule type" value="Genomic_DNA"/>
</dbReference>
<dbReference type="RefSeq" id="WP_263371337.1">
    <property type="nucleotide sequence ID" value="NZ_JAGSYD010000003.1"/>
</dbReference>
<name>A0ABW1Z770_9BACT</name>
<organism evidence="2 3">
    <name type="scientific">Granulicella cerasi</name>
    <dbReference type="NCBI Taxonomy" id="741063"/>
    <lineage>
        <taxon>Bacteria</taxon>
        <taxon>Pseudomonadati</taxon>
        <taxon>Acidobacteriota</taxon>
        <taxon>Terriglobia</taxon>
        <taxon>Terriglobales</taxon>
        <taxon>Acidobacteriaceae</taxon>
        <taxon>Granulicella</taxon>
    </lineage>
</organism>
<accession>A0ABW1Z770</accession>
<sequence length="142" mass="15436">MATKRWGLAVVLMMASAGVAAQTPREVRPEGEPLSNTFVTAVESTVDAVDAVDLAAAPEQLTSQMQNVETVYGNLKAMTSTDREERALAEVNDLLFALRACRIQSTSGNDTAKCRTRLGQEEARVLDAIGKKKVEGRWVNLR</sequence>
<gene>
    <name evidence="2" type="ORF">ACFQBQ_04840</name>
</gene>
<feature type="signal peptide" evidence="1">
    <location>
        <begin position="1"/>
        <end position="21"/>
    </location>
</feature>
<keyword evidence="1" id="KW-0732">Signal</keyword>
<evidence type="ECO:0008006" key="4">
    <source>
        <dbReference type="Google" id="ProtNLM"/>
    </source>
</evidence>
<evidence type="ECO:0000313" key="2">
    <source>
        <dbReference type="EMBL" id="MFC6644928.1"/>
    </source>
</evidence>
<evidence type="ECO:0000313" key="3">
    <source>
        <dbReference type="Proteomes" id="UP001596391"/>
    </source>
</evidence>
<comment type="caution">
    <text evidence="2">The sequence shown here is derived from an EMBL/GenBank/DDBJ whole genome shotgun (WGS) entry which is preliminary data.</text>
</comment>